<dbReference type="NCBIfam" id="TIGR04276">
    <property type="entry name" value="FxsC_Cterm"/>
    <property type="match status" value="1"/>
</dbReference>
<protein>
    <recommendedName>
        <fullName evidence="2">TIR domain-containing protein</fullName>
    </recommendedName>
</protein>
<accession>A0A4D4M9E7</accession>
<dbReference type="Pfam" id="PF13676">
    <property type="entry name" value="TIR_2"/>
    <property type="match status" value="1"/>
</dbReference>
<dbReference type="SUPFAM" id="SSF52200">
    <property type="entry name" value="Toll/Interleukin receptor TIR domain"/>
    <property type="match status" value="1"/>
</dbReference>
<reference evidence="4 5" key="1">
    <citation type="submission" date="2019-04" db="EMBL/GenBank/DDBJ databases">
        <title>Draft genome sequences of Streptomyces avermitilis ATCC 31267.</title>
        <authorList>
            <person name="Komaki H."/>
            <person name="Tamura T."/>
            <person name="Hosoyama A."/>
        </authorList>
    </citation>
    <scope>NUCLEOTIDE SEQUENCE [LARGE SCALE GENOMIC DNA]</scope>
    <source>
        <strain evidence="4 5">ATCC 31267</strain>
    </source>
</reference>
<dbReference type="InterPro" id="IPR047603">
    <property type="entry name" value="FxsC_N"/>
</dbReference>
<comment type="caution">
    <text evidence="3">The sequence shown here is derived from an EMBL/GenBank/DDBJ whole genome shotgun (WGS) entry which is preliminary data.</text>
</comment>
<dbReference type="InterPro" id="IPR000157">
    <property type="entry name" value="TIR_dom"/>
</dbReference>
<evidence type="ECO:0000313" key="6">
    <source>
        <dbReference type="Proteomes" id="UP000302139"/>
    </source>
</evidence>
<dbReference type="AlphaFoldDB" id="A0A4D4M9E7"/>
<evidence type="ECO:0000313" key="3">
    <source>
        <dbReference type="EMBL" id="GDY68540.1"/>
    </source>
</evidence>
<feature type="region of interest" description="Disordered" evidence="1">
    <location>
        <begin position="186"/>
        <end position="207"/>
    </location>
</feature>
<proteinExistence type="predicted"/>
<dbReference type="PROSITE" id="PS50104">
    <property type="entry name" value="TIR"/>
    <property type="match status" value="1"/>
</dbReference>
<evidence type="ECO:0000259" key="2">
    <source>
        <dbReference type="PROSITE" id="PS50104"/>
    </source>
</evidence>
<evidence type="ECO:0000256" key="1">
    <source>
        <dbReference type="SAM" id="MobiDB-lite"/>
    </source>
</evidence>
<reference evidence="3 6" key="2">
    <citation type="submission" date="2019-04" db="EMBL/GenBank/DDBJ databases">
        <title>Draft genome sequences of Streptomyces avermitilis NBRC 14893.</title>
        <authorList>
            <person name="Komaki H."/>
            <person name="Tamura T."/>
            <person name="Hosoyama A."/>
        </authorList>
    </citation>
    <scope>NUCLEOTIDE SEQUENCE [LARGE SCALE GENOMIC DNA]</scope>
    <source>
        <strain evidence="3 6">NBRC 14893</strain>
    </source>
</reference>
<dbReference type="Gene3D" id="3.40.50.10140">
    <property type="entry name" value="Toll/interleukin-1 receptor homology (TIR) domain"/>
    <property type="match status" value="1"/>
</dbReference>
<dbReference type="EMBL" id="BJHX01000001">
    <property type="protein sequence ID" value="GDY68540.1"/>
    <property type="molecule type" value="Genomic_DNA"/>
</dbReference>
<feature type="domain" description="TIR" evidence="2">
    <location>
        <begin position="1"/>
        <end position="164"/>
    </location>
</feature>
<dbReference type="NCBIfam" id="NF040588">
    <property type="entry name" value="FxsC_Nterm"/>
    <property type="match status" value="1"/>
</dbReference>
<dbReference type="GO" id="GO:0007165">
    <property type="term" value="P:signal transduction"/>
    <property type="evidence" value="ECO:0007669"/>
    <property type="project" value="InterPro"/>
</dbReference>
<sequence>MRHFFFSYSRADAVDPYLDRFYDDLCREVSIRGGLDLASVGFLDREQPAGVTWPTETGEALGNCRTFVPVYSRHYFASHICGQEWHTYSARMTAHHTQTGIRSRGIVPVWWVPVEEVPDAAQYLQDTRDKFGEKYRAHGLRYLLQRSDNASDYQEFLVRYSEMLLEAAKTAPDPLPTPDLLSVPNAFAPVAPPAPADERTAGSQHGSGPRKVVFVFAVGDRSSMLRVTHSRLDVYGDDWTDWRPYHPASSDSIAVRAQGVAATRKMTSSVVPADESLFDLLERPVERPCLVVLIVDPWSVGLAAHQALLARLDRTRSRNSVVLVPWDGDEICRSPQGRRAYDRLYASLGNWMDSGDGDFRGELPSMEEFERVLGQVLIEIQGRIMRRAAVKHRVNEIGPQYRPILTGPGGLGR</sequence>
<dbReference type="InterPro" id="IPR026367">
    <property type="entry name" value="FxsC_C"/>
</dbReference>
<evidence type="ECO:0000313" key="4">
    <source>
        <dbReference type="EMBL" id="GDY71083.1"/>
    </source>
</evidence>
<dbReference type="RefSeq" id="WP_037648574.1">
    <property type="nucleotide sequence ID" value="NZ_BAABTN010000024.1"/>
</dbReference>
<evidence type="ECO:0000313" key="5">
    <source>
        <dbReference type="Proteomes" id="UP000299211"/>
    </source>
</evidence>
<dbReference type="Proteomes" id="UP000299211">
    <property type="component" value="Unassembled WGS sequence"/>
</dbReference>
<organism evidence="3 6">
    <name type="scientific">Streptomyces avermitilis</name>
    <dbReference type="NCBI Taxonomy" id="33903"/>
    <lineage>
        <taxon>Bacteria</taxon>
        <taxon>Bacillati</taxon>
        <taxon>Actinomycetota</taxon>
        <taxon>Actinomycetes</taxon>
        <taxon>Kitasatosporales</taxon>
        <taxon>Streptomycetaceae</taxon>
        <taxon>Streptomyces</taxon>
    </lineage>
</organism>
<name>A0A4D4M9E7_STRAX</name>
<dbReference type="InterPro" id="IPR035897">
    <property type="entry name" value="Toll_tir_struct_dom_sf"/>
</dbReference>
<dbReference type="EMBL" id="BJHY01000001">
    <property type="protein sequence ID" value="GDY71083.1"/>
    <property type="molecule type" value="Genomic_DNA"/>
</dbReference>
<dbReference type="Proteomes" id="UP000302139">
    <property type="component" value="Unassembled WGS sequence"/>
</dbReference>
<gene>
    <name evidence="3" type="ORF">SAV14893_079330</name>
    <name evidence="4" type="ORF">SAV31267_005680</name>
</gene>